<protein>
    <submittedName>
        <fullName evidence="2">Uncharacterized protein</fullName>
    </submittedName>
</protein>
<evidence type="ECO:0000313" key="2">
    <source>
        <dbReference type="EMBL" id="MBM7632274.1"/>
    </source>
</evidence>
<accession>A0ABS2PA41</accession>
<dbReference type="EMBL" id="JAFBEC010000003">
    <property type="protein sequence ID" value="MBM7632274.1"/>
    <property type="molecule type" value="Genomic_DNA"/>
</dbReference>
<feature type="transmembrane region" description="Helical" evidence="1">
    <location>
        <begin position="32"/>
        <end position="51"/>
    </location>
</feature>
<dbReference type="Proteomes" id="UP000741863">
    <property type="component" value="Unassembled WGS sequence"/>
</dbReference>
<proteinExistence type="predicted"/>
<keyword evidence="3" id="KW-1185">Reference proteome</keyword>
<keyword evidence="1" id="KW-0812">Transmembrane</keyword>
<dbReference type="RefSeq" id="WP_204696405.1">
    <property type="nucleotide sequence ID" value="NZ_JAFBEC010000003.1"/>
</dbReference>
<evidence type="ECO:0000256" key="1">
    <source>
        <dbReference type="SAM" id="Phobius"/>
    </source>
</evidence>
<keyword evidence="1" id="KW-0472">Membrane</keyword>
<organism evidence="2 3">
    <name type="scientific">Geomicrobium sediminis</name>
    <dbReference type="NCBI Taxonomy" id="1347788"/>
    <lineage>
        <taxon>Bacteria</taxon>
        <taxon>Bacillati</taxon>
        <taxon>Bacillota</taxon>
        <taxon>Bacilli</taxon>
        <taxon>Bacillales</taxon>
        <taxon>Geomicrobium</taxon>
    </lineage>
</organism>
<feature type="transmembrane region" description="Helical" evidence="1">
    <location>
        <begin position="63"/>
        <end position="82"/>
    </location>
</feature>
<sequence length="90" mass="10359">MYPVAWMNFAFAFIIFANLIVLTMLKGTITKYRLRVVSSVIIAPAIFMYWGMTSTHSSLFLSFYMPLLVTIICIVTTVYNIYKMAKVERA</sequence>
<comment type="caution">
    <text evidence="2">The sequence shown here is derived from an EMBL/GenBank/DDBJ whole genome shotgun (WGS) entry which is preliminary data.</text>
</comment>
<reference evidence="2 3" key="1">
    <citation type="submission" date="2021-01" db="EMBL/GenBank/DDBJ databases">
        <title>Genomic Encyclopedia of Type Strains, Phase IV (KMG-IV): sequencing the most valuable type-strain genomes for metagenomic binning, comparative biology and taxonomic classification.</title>
        <authorList>
            <person name="Goeker M."/>
        </authorList>
    </citation>
    <scope>NUCLEOTIDE SEQUENCE [LARGE SCALE GENOMIC DNA]</scope>
    <source>
        <strain evidence="2 3">DSM 25540</strain>
    </source>
</reference>
<evidence type="ECO:0000313" key="3">
    <source>
        <dbReference type="Proteomes" id="UP000741863"/>
    </source>
</evidence>
<feature type="transmembrane region" description="Helical" evidence="1">
    <location>
        <begin position="6"/>
        <end position="25"/>
    </location>
</feature>
<gene>
    <name evidence="2" type="ORF">JOD17_001367</name>
</gene>
<keyword evidence="1" id="KW-1133">Transmembrane helix</keyword>
<name>A0ABS2PA41_9BACL</name>